<name>A0A915CVC9_9BILA</name>
<dbReference type="InterPro" id="IPR015915">
    <property type="entry name" value="Kelch-typ_b-propeller"/>
</dbReference>
<keyword evidence="1" id="KW-0880">Kelch repeat</keyword>
<sequence length="363" mass="40908">MLLIRKDRNEVKEASEFISVFSVVRAHKKKSRLRTSPVSNGWFGRSVENVANVSSVEDDDQKDCECCPAPRSGHRIFVTEDFMYMIGGYRPGGRPDRTFTDVWRFNLLTEKWQKCPVVKGLIPDCLASFSLVQTDRPNEVYAFGGTGDVFVNSYDENQRATPIIYLVGGTTGHDYNIDVWKLQLSGKNDETRPSKSAYHNESGRYRLEVIFHEDQLIAFGGGAPDFCAEFDELLVFDLGTQAFDKIRTIADEEHGYPEGRKCHAVVEFHGEVIIIGGCREFIRQPTARRECKMTNDVWRLNLASMRWTKLDTSLPVPIFFHSAAVTSEGCVYVLVAAQTSLLSLALTKSLGCGLDLLHFDILQ</sequence>
<dbReference type="GO" id="GO:0032874">
    <property type="term" value="P:positive regulation of stress-activated MAPK cascade"/>
    <property type="evidence" value="ECO:0007669"/>
    <property type="project" value="TreeGrafter"/>
</dbReference>
<dbReference type="AlphaFoldDB" id="A0A915CVC9"/>
<accession>A0A915CVC9</accession>
<proteinExistence type="inferred from homology"/>
<evidence type="ECO:0000256" key="3">
    <source>
        <dbReference type="ARBA" id="ARBA00038487"/>
    </source>
</evidence>
<keyword evidence="5" id="KW-1185">Reference proteome</keyword>
<dbReference type="InterPro" id="IPR006652">
    <property type="entry name" value="Kelch_1"/>
</dbReference>
<organism evidence="5 6">
    <name type="scientific">Ditylenchus dipsaci</name>
    <dbReference type="NCBI Taxonomy" id="166011"/>
    <lineage>
        <taxon>Eukaryota</taxon>
        <taxon>Metazoa</taxon>
        <taxon>Ecdysozoa</taxon>
        <taxon>Nematoda</taxon>
        <taxon>Chromadorea</taxon>
        <taxon>Rhabditida</taxon>
        <taxon>Tylenchina</taxon>
        <taxon>Tylenchomorpha</taxon>
        <taxon>Sphaerularioidea</taxon>
        <taxon>Anguinidae</taxon>
        <taxon>Anguininae</taxon>
        <taxon>Ditylenchus</taxon>
    </lineage>
</organism>
<evidence type="ECO:0000313" key="6">
    <source>
        <dbReference type="WBParaSite" id="jg12630"/>
    </source>
</evidence>
<keyword evidence="2" id="KW-0677">Repeat</keyword>
<dbReference type="PANTHER" id="PTHR46428">
    <property type="entry name" value="KELCH DOMAIN-CONTAINING PROTEIN 10"/>
    <property type="match status" value="1"/>
</dbReference>
<evidence type="ECO:0000256" key="4">
    <source>
        <dbReference type="ARBA" id="ARBA00041041"/>
    </source>
</evidence>
<evidence type="ECO:0000256" key="2">
    <source>
        <dbReference type="ARBA" id="ARBA00022737"/>
    </source>
</evidence>
<dbReference type="Pfam" id="PF24681">
    <property type="entry name" value="Kelch_KLHDC2_KLHL20_DRC7"/>
    <property type="match status" value="1"/>
</dbReference>
<dbReference type="Pfam" id="PF01344">
    <property type="entry name" value="Kelch_1"/>
    <property type="match status" value="1"/>
</dbReference>
<dbReference type="InterPro" id="IPR052125">
    <property type="entry name" value="KLHDC10"/>
</dbReference>
<comment type="similarity">
    <text evidence="3">Belongs to the KLHDC10 family.</text>
</comment>
<dbReference type="WBParaSite" id="jg12630">
    <property type="protein sequence ID" value="jg12630"/>
    <property type="gene ID" value="jg12630"/>
</dbReference>
<dbReference type="PANTHER" id="PTHR46428:SF1">
    <property type="entry name" value="KELCH DOMAIN-CONTAINING PROTEIN 10"/>
    <property type="match status" value="1"/>
</dbReference>
<evidence type="ECO:0000313" key="5">
    <source>
        <dbReference type="Proteomes" id="UP000887574"/>
    </source>
</evidence>
<dbReference type="SUPFAM" id="SSF117281">
    <property type="entry name" value="Kelch motif"/>
    <property type="match status" value="1"/>
</dbReference>
<protein>
    <recommendedName>
        <fullName evidence="4">Kelch domain-containing protein 10</fullName>
    </recommendedName>
</protein>
<dbReference type="Gene3D" id="2.120.10.80">
    <property type="entry name" value="Kelch-type beta propeller"/>
    <property type="match status" value="2"/>
</dbReference>
<evidence type="ECO:0000256" key="1">
    <source>
        <dbReference type="ARBA" id="ARBA00022441"/>
    </source>
</evidence>
<dbReference type="Proteomes" id="UP000887574">
    <property type="component" value="Unplaced"/>
</dbReference>
<reference evidence="6" key="1">
    <citation type="submission" date="2022-11" db="UniProtKB">
        <authorList>
            <consortium name="WormBaseParasite"/>
        </authorList>
    </citation>
    <scope>IDENTIFICATION</scope>
</reference>